<dbReference type="EMBL" id="JANHOG010001051">
    <property type="protein sequence ID" value="KAJ3545580.1"/>
    <property type="molecule type" value="Genomic_DNA"/>
</dbReference>
<accession>A0ACC1SSL1</accession>
<gene>
    <name evidence="1" type="ORF">NM688_g5608</name>
</gene>
<sequence length="847" mass="94396">MLLEEILTFKALATVVIAWVVWTLARGIYNIYWHPLSKYPGPTVAAFNIWWKFYHDVVADENLVDTLRVLHSKYGDVVRIAPNELHFSKPSAFHEIHNSKNRWTKEPLLYHAFAEAESSFSLCDYRRAKARKDILLPFFSRKAITDMQHLVQSCLTQVNEMCSALKVQHREGKSTDIMLAFRCTSLDTITSFCFANSLHALKAPDFQSPSEQAMTLSLPNLPRIKYFPFIKVLSGWVPPVLISYLKPELAGLVRLRHFLEAQIRHVLKDPEALEQAPHPVIYHSLLNPAHGKRPSFLSLRDEALLLLFAGTDTASNTLAVGTIHALSNPSIHAKLKAEILEAWPDPGVKPRYEALERLPYLSAVIKESLRLANGVLSPMTRVVPAGGAEISGKWIPGGTIVGIGSSFVHLDDTIFANPYTFEPERWLGPEASSLEHWLVSFSRGPRSCLGINLANCEMFLVLASLFRYFDLQLDGVRSVIMITTMNRGSWLTHDFDFDRFMISCLSISTVYYHLCKTDVSWEKVYMGRVYIGTSILVWEWALLTRALGHELSAPAKAQMFDRATASGQVLFNSVVLPERTYGELRRVSCQMTGPLLPLTSPEGVALVCSHWDSNRPVPRHSLAHHDPFTNCSADLAKRAGRSVSVLALHPSLLLIFGLLTGSSFFTPHTSAFTTLIMNTSLSPRFMGLLGLLTLVPSVAAHGYLSQVVIDGQAYKGNVPNNYAFDSPIRLIDDSAAKGTLVAAANPGSNVTFAWVSGEGTNWPHYMGPLMTYMAPCTGTTCDQFDASQAQWFKIDQAGQKPGSSDYFQHDFYEGQTYSLTLPQNIAPGDYLVRHEVCCLVRNLFVLS</sequence>
<dbReference type="Proteomes" id="UP001148662">
    <property type="component" value="Unassembled WGS sequence"/>
</dbReference>
<protein>
    <submittedName>
        <fullName evidence="1">Uncharacterized protein</fullName>
    </submittedName>
</protein>
<name>A0ACC1SSL1_9APHY</name>
<evidence type="ECO:0000313" key="1">
    <source>
        <dbReference type="EMBL" id="KAJ3545580.1"/>
    </source>
</evidence>
<keyword evidence="2" id="KW-1185">Reference proteome</keyword>
<comment type="caution">
    <text evidence="1">The sequence shown here is derived from an EMBL/GenBank/DDBJ whole genome shotgun (WGS) entry which is preliminary data.</text>
</comment>
<proteinExistence type="predicted"/>
<evidence type="ECO:0000313" key="2">
    <source>
        <dbReference type="Proteomes" id="UP001148662"/>
    </source>
</evidence>
<reference evidence="1" key="1">
    <citation type="submission" date="2022-07" db="EMBL/GenBank/DDBJ databases">
        <title>Genome Sequence of Phlebia brevispora.</title>
        <authorList>
            <person name="Buettner E."/>
        </authorList>
    </citation>
    <scope>NUCLEOTIDE SEQUENCE</scope>
    <source>
        <strain evidence="1">MPL23</strain>
    </source>
</reference>
<organism evidence="1 2">
    <name type="scientific">Phlebia brevispora</name>
    <dbReference type="NCBI Taxonomy" id="194682"/>
    <lineage>
        <taxon>Eukaryota</taxon>
        <taxon>Fungi</taxon>
        <taxon>Dikarya</taxon>
        <taxon>Basidiomycota</taxon>
        <taxon>Agaricomycotina</taxon>
        <taxon>Agaricomycetes</taxon>
        <taxon>Polyporales</taxon>
        <taxon>Meruliaceae</taxon>
        <taxon>Phlebia</taxon>
    </lineage>
</organism>